<dbReference type="AlphaFoldDB" id="Q0C2A4"/>
<accession>Q0C2A4</accession>
<dbReference type="Pfam" id="PF04244">
    <property type="entry name" value="DPRP"/>
    <property type="match status" value="1"/>
</dbReference>
<dbReference type="PANTHER" id="PTHR38657:SF1">
    <property type="entry name" value="SLR1343 PROTEIN"/>
    <property type="match status" value="1"/>
</dbReference>
<dbReference type="InterPro" id="IPR052551">
    <property type="entry name" value="UV-DNA_repair_photolyase"/>
</dbReference>
<keyword evidence="2" id="KW-1185">Reference proteome</keyword>
<protein>
    <submittedName>
        <fullName evidence="1">Deoxyribodipyrimidine photolyase homolog</fullName>
    </submittedName>
</protein>
<gene>
    <name evidence="1" type="ordered locus">HNE_1422</name>
</gene>
<dbReference type="GO" id="GO:0016829">
    <property type="term" value="F:lyase activity"/>
    <property type="evidence" value="ECO:0007669"/>
    <property type="project" value="UniProtKB-KW"/>
</dbReference>
<dbReference type="STRING" id="228405.HNE_1422"/>
<dbReference type="Gene3D" id="1.10.10.1710">
    <property type="entry name" value="Deoxyribodipyrimidine photolyase-related"/>
    <property type="match status" value="1"/>
</dbReference>
<evidence type="ECO:0000313" key="2">
    <source>
        <dbReference type="Proteomes" id="UP000001959"/>
    </source>
</evidence>
<dbReference type="RefSeq" id="WP_011646439.1">
    <property type="nucleotide sequence ID" value="NC_008358.1"/>
</dbReference>
<dbReference type="EMBL" id="CP000158">
    <property type="protein sequence ID" value="ABI75887.1"/>
    <property type="molecule type" value="Genomic_DNA"/>
</dbReference>
<dbReference type="HOGENOM" id="CLU_031632_1_0_5"/>
<dbReference type="KEGG" id="hne:HNE_1422"/>
<organism evidence="1 2">
    <name type="scientific">Hyphomonas neptunium (strain ATCC 15444)</name>
    <dbReference type="NCBI Taxonomy" id="228405"/>
    <lineage>
        <taxon>Bacteria</taxon>
        <taxon>Pseudomonadati</taxon>
        <taxon>Pseudomonadota</taxon>
        <taxon>Alphaproteobacteria</taxon>
        <taxon>Hyphomonadales</taxon>
        <taxon>Hyphomonadaceae</taxon>
        <taxon>Hyphomonas</taxon>
    </lineage>
</organism>
<dbReference type="PANTHER" id="PTHR38657">
    <property type="entry name" value="SLR1343 PROTEIN"/>
    <property type="match status" value="1"/>
</dbReference>
<dbReference type="eggNOG" id="COG3046">
    <property type="taxonomic scope" value="Bacteria"/>
</dbReference>
<dbReference type="InterPro" id="IPR036134">
    <property type="entry name" value="Crypto/Photolyase_FAD-like_sf"/>
</dbReference>
<dbReference type="Proteomes" id="UP000001959">
    <property type="component" value="Chromosome"/>
</dbReference>
<evidence type="ECO:0000313" key="1">
    <source>
        <dbReference type="EMBL" id="ABI75887.1"/>
    </source>
</evidence>
<proteinExistence type="predicted"/>
<reference evidence="1 2" key="1">
    <citation type="journal article" date="2006" name="J. Bacteriol.">
        <title>Comparative genomic evidence for a close relationship between the dimorphic prosthecate bacteria Hyphomonas neptunium and Caulobacter crescentus.</title>
        <authorList>
            <person name="Badger J.H."/>
            <person name="Hoover T.R."/>
            <person name="Brun Y.V."/>
            <person name="Weiner R.M."/>
            <person name="Laub M.T."/>
            <person name="Alexandre G."/>
            <person name="Mrazek J."/>
            <person name="Ren Q."/>
            <person name="Paulsen I.T."/>
            <person name="Nelson K.E."/>
            <person name="Khouri H.M."/>
            <person name="Radune D."/>
            <person name="Sosa J."/>
            <person name="Dodson R.J."/>
            <person name="Sullivan S.A."/>
            <person name="Rosovitz M.J."/>
            <person name="Madupu R."/>
            <person name="Brinkac L.M."/>
            <person name="Durkin A.S."/>
            <person name="Daugherty S.C."/>
            <person name="Kothari S.P."/>
            <person name="Giglio M.G."/>
            <person name="Zhou L."/>
            <person name="Haft D.H."/>
            <person name="Selengut J.D."/>
            <person name="Davidsen T.M."/>
            <person name="Yang Q."/>
            <person name="Zafar N."/>
            <person name="Ward N.L."/>
        </authorList>
    </citation>
    <scope>NUCLEOTIDE SEQUENCE [LARGE SCALE GENOMIC DNA]</scope>
    <source>
        <strain evidence="1 2">ATCC 15444</strain>
    </source>
</reference>
<dbReference type="Gene3D" id="3.40.50.620">
    <property type="entry name" value="HUPs"/>
    <property type="match status" value="1"/>
</dbReference>
<dbReference type="InterPro" id="IPR007357">
    <property type="entry name" value="PhrB-like"/>
</dbReference>
<sequence length="512" mass="58734">MGKLRLVLGDQLSPDISSLRDASKKDDVILIAEVMEEATYVPHHKKKIAFLFAAMRHFAQELKSAGYTVRYAALDDPLNQGSLRAETARALEDHPSLTQVIATKPGEWRLLQDMELWADILPVPVDLREDTRFIVPLKAFNAWAEGRKQLRMEYFYRDVRRQTGLLMDGDQPEGGQWNYDSENRKRLPKSMTTPQRFLPKPDALTQDVIALVAERFPDNFGDLDPWVFATTRAGAEEARDHFLSEILPGFGDWQDAMARGEPWMWHSLLSVYINCGLLDPLDVCRRAEAEWKAGRAPLNAVEGFIRQIIGWREYVRGIYWLKMPAYAELNTLNAHRPLPDFYWTGETDMRCMAEAIGQTRRHAYAHHIQRLMITGNFALLAGLSPAQVNEWYLLVYADAYEWVELPNTHGMALHADGGLMASKPYAASGNYISRMSDYCESCSYDVKQRTGAKACPFNFLYWDFIDRHQERFKNNPRMAMICKSLDRMQPSERAAIRAEAEKFLDGLRLKTL</sequence>
<dbReference type="SUPFAM" id="SSF48173">
    <property type="entry name" value="Cryptochrome/photolyase FAD-binding domain"/>
    <property type="match status" value="1"/>
</dbReference>
<dbReference type="Gene3D" id="1.10.579.10">
    <property type="entry name" value="DNA Cyclobutane Dipyrimidine Photolyase, subunit A, domain 3"/>
    <property type="match status" value="1"/>
</dbReference>
<dbReference type="Gene3D" id="1.25.40.80">
    <property type="match status" value="1"/>
</dbReference>
<dbReference type="InterPro" id="IPR014729">
    <property type="entry name" value="Rossmann-like_a/b/a_fold"/>
</dbReference>
<name>Q0C2A4_HYPNA</name>
<keyword evidence="1" id="KW-0456">Lyase</keyword>